<dbReference type="PRINTS" id="PR00984">
    <property type="entry name" value="TRNASYNTHILE"/>
</dbReference>
<feature type="binding site" evidence="11">
    <location>
        <position position="911"/>
    </location>
    <ligand>
        <name>Zn(2+)</name>
        <dbReference type="ChEBI" id="CHEBI:29105"/>
    </ligand>
</feature>
<dbReference type="GO" id="GO:0005524">
    <property type="term" value="F:ATP binding"/>
    <property type="evidence" value="ECO:0007669"/>
    <property type="project" value="UniProtKB-UniRule"/>
</dbReference>
<dbReference type="GO" id="GO:0000049">
    <property type="term" value="F:tRNA binding"/>
    <property type="evidence" value="ECO:0007669"/>
    <property type="project" value="InterPro"/>
</dbReference>
<feature type="domain" description="Aminoacyl-tRNA synthetase class Ia" evidence="12">
    <location>
        <begin position="27"/>
        <end position="632"/>
    </location>
</feature>
<dbReference type="FunFam" id="1.10.10.830:FF:000001">
    <property type="entry name" value="Isoleucine--tRNA ligase"/>
    <property type="match status" value="1"/>
</dbReference>
<evidence type="ECO:0000256" key="8">
    <source>
        <dbReference type="ARBA" id="ARBA00023146"/>
    </source>
</evidence>
<dbReference type="Pfam" id="PF08264">
    <property type="entry name" value="Anticodon_1"/>
    <property type="match status" value="1"/>
</dbReference>
<dbReference type="GO" id="GO:0006428">
    <property type="term" value="P:isoleucyl-tRNA aminoacylation"/>
    <property type="evidence" value="ECO:0007669"/>
    <property type="project" value="UniProtKB-UniRule"/>
</dbReference>
<reference evidence="14 15" key="1">
    <citation type="submission" date="2020-02" db="EMBL/GenBank/DDBJ databases">
        <title>Draft genome sequence of Lactococcus sp. Hs20B0-1.</title>
        <authorList>
            <person name="Noda S."/>
            <person name="Yuki M."/>
            <person name="Ohkuma M."/>
        </authorList>
    </citation>
    <scope>NUCLEOTIDE SEQUENCE [LARGE SCALE GENOMIC DNA]</scope>
    <source>
        <strain evidence="14 15">Hs20B0-1</strain>
    </source>
</reference>
<evidence type="ECO:0000256" key="7">
    <source>
        <dbReference type="ARBA" id="ARBA00022917"/>
    </source>
</evidence>
<dbReference type="InterPro" id="IPR001412">
    <property type="entry name" value="aa-tRNA-synth_I_CS"/>
</dbReference>
<name>A0A6A0B713_9LACT</name>
<dbReference type="InterPro" id="IPR009008">
    <property type="entry name" value="Val/Leu/Ile-tRNA-synth_edit"/>
</dbReference>
<organism evidence="14 15">
    <name type="scientific">Pseudolactococcus insecticola</name>
    <dbReference type="NCBI Taxonomy" id="2709158"/>
    <lineage>
        <taxon>Bacteria</taxon>
        <taxon>Bacillati</taxon>
        <taxon>Bacillota</taxon>
        <taxon>Bacilli</taxon>
        <taxon>Lactobacillales</taxon>
        <taxon>Streptococcaceae</taxon>
        <taxon>Pseudolactococcus</taxon>
    </lineage>
</organism>
<dbReference type="InterPro" id="IPR002300">
    <property type="entry name" value="aa-tRNA-synth_Ia"/>
</dbReference>
<comment type="domain">
    <text evidence="11">IleRS has two distinct active sites: one for aminoacylation and one for editing. The misactivated valine is translocated from the active site to the editing site, which sterically excludes the correctly activated isoleucine. The single editing site contains two valyl binding pockets, one specific for each substrate (Val-AMP or Val-tRNA(Ile)).</text>
</comment>
<dbReference type="PANTHER" id="PTHR42765:SF1">
    <property type="entry name" value="ISOLEUCINE--TRNA LIGASE, MITOCHONDRIAL"/>
    <property type="match status" value="1"/>
</dbReference>
<feature type="binding site" evidence="11">
    <location>
        <position position="552"/>
    </location>
    <ligand>
        <name>L-isoleucyl-5'-AMP</name>
        <dbReference type="ChEBI" id="CHEBI:178002"/>
    </ligand>
</feature>
<dbReference type="Gene3D" id="1.10.730.20">
    <property type="match status" value="1"/>
</dbReference>
<keyword evidence="6 11" id="KW-0067">ATP-binding</keyword>
<dbReference type="InterPro" id="IPR002301">
    <property type="entry name" value="Ile-tRNA-ligase"/>
</dbReference>
<dbReference type="SUPFAM" id="SSF50677">
    <property type="entry name" value="ValRS/IleRS/LeuRS editing domain"/>
    <property type="match status" value="1"/>
</dbReference>
<keyword evidence="15" id="KW-1185">Reference proteome</keyword>
<dbReference type="RefSeq" id="WP_172357505.1">
    <property type="nucleotide sequence ID" value="NZ_BLLH01000010.1"/>
</dbReference>
<evidence type="ECO:0000256" key="6">
    <source>
        <dbReference type="ARBA" id="ARBA00022840"/>
    </source>
</evidence>
<dbReference type="SUPFAM" id="SSF47323">
    <property type="entry name" value="Anticodon-binding domain of a subclass of class I aminoacyl-tRNA synthetases"/>
    <property type="match status" value="1"/>
</dbReference>
<dbReference type="Gene3D" id="1.10.10.830">
    <property type="entry name" value="Ile-tRNA synthetase CP2 domain-like"/>
    <property type="match status" value="1"/>
</dbReference>
<comment type="function">
    <text evidence="9 11">Catalyzes the attachment of isoleucine to tRNA(Ile). As IleRS can inadvertently accommodate and process structurally similar amino acids such as valine, to avoid such errors it has two additional distinct tRNA(Ile)-dependent editing activities. One activity is designated as 'pretransfer' editing and involves the hydrolysis of activated Val-AMP. The other activity is designated 'posttransfer' editing and involves deacylation of mischarged Val-tRNA(Ile).</text>
</comment>
<evidence type="ECO:0000256" key="2">
    <source>
        <dbReference type="ARBA" id="ARBA00022490"/>
    </source>
</evidence>
<evidence type="ECO:0000256" key="11">
    <source>
        <dbReference type="HAMAP-Rule" id="MF_02002"/>
    </source>
</evidence>
<dbReference type="InterPro" id="IPR013155">
    <property type="entry name" value="M/V/L/I-tRNA-synth_anticd-bd"/>
</dbReference>
<evidence type="ECO:0000313" key="15">
    <source>
        <dbReference type="Proteomes" id="UP000475928"/>
    </source>
</evidence>
<dbReference type="InterPro" id="IPR033708">
    <property type="entry name" value="Anticodon_Ile_BEm"/>
</dbReference>
<gene>
    <name evidence="11 14" type="primary">ileS</name>
    <name evidence="14" type="ORF">Hs20B_16170</name>
</gene>
<feature type="short sequence motif" description="'KMSKS' region" evidence="11">
    <location>
        <begin position="593"/>
        <end position="597"/>
    </location>
</feature>
<evidence type="ECO:0000259" key="13">
    <source>
        <dbReference type="Pfam" id="PF08264"/>
    </source>
</evidence>
<evidence type="ECO:0000313" key="14">
    <source>
        <dbReference type="EMBL" id="GFH41219.1"/>
    </source>
</evidence>
<dbReference type="CDD" id="cd07960">
    <property type="entry name" value="Anticodon_Ia_Ile_BEm"/>
    <property type="match status" value="1"/>
</dbReference>
<feature type="binding site" evidence="11">
    <location>
        <position position="914"/>
    </location>
    <ligand>
        <name>Zn(2+)</name>
        <dbReference type="ChEBI" id="CHEBI:29105"/>
    </ligand>
</feature>
<proteinExistence type="inferred from homology"/>
<feature type="binding site" evidence="11">
    <location>
        <position position="596"/>
    </location>
    <ligand>
        <name>ATP</name>
        <dbReference type="ChEBI" id="CHEBI:30616"/>
    </ligand>
</feature>
<comment type="cofactor">
    <cofactor evidence="11">
        <name>Zn(2+)</name>
        <dbReference type="ChEBI" id="CHEBI:29105"/>
    </cofactor>
    <text evidence="11">Binds 1 zinc ion per subunit.</text>
</comment>
<dbReference type="FunFam" id="3.90.740.10:FF:000006">
    <property type="entry name" value="Isoleucine--tRNA ligase"/>
    <property type="match status" value="1"/>
</dbReference>
<feature type="binding site" evidence="11">
    <location>
        <position position="892"/>
    </location>
    <ligand>
        <name>Zn(2+)</name>
        <dbReference type="ChEBI" id="CHEBI:29105"/>
    </ligand>
</feature>
<dbReference type="Gene3D" id="3.40.50.620">
    <property type="entry name" value="HUPs"/>
    <property type="match status" value="2"/>
</dbReference>
<dbReference type="GO" id="GO:0005829">
    <property type="term" value="C:cytosol"/>
    <property type="evidence" value="ECO:0007669"/>
    <property type="project" value="TreeGrafter"/>
</dbReference>
<keyword evidence="7 11" id="KW-0648">Protein biosynthesis</keyword>
<evidence type="ECO:0000256" key="1">
    <source>
        <dbReference type="ARBA" id="ARBA00006887"/>
    </source>
</evidence>
<dbReference type="GO" id="GO:0008270">
    <property type="term" value="F:zinc ion binding"/>
    <property type="evidence" value="ECO:0007669"/>
    <property type="project" value="UniProtKB-UniRule"/>
</dbReference>
<dbReference type="NCBIfam" id="TIGR00392">
    <property type="entry name" value="ileS"/>
    <property type="match status" value="1"/>
</dbReference>
<dbReference type="EC" id="6.1.1.5" evidence="11"/>
<comment type="subcellular location">
    <subcellularLocation>
        <location evidence="11">Cytoplasm</location>
    </subcellularLocation>
</comment>
<dbReference type="GO" id="GO:0004822">
    <property type="term" value="F:isoleucine-tRNA ligase activity"/>
    <property type="evidence" value="ECO:0007669"/>
    <property type="project" value="UniProtKB-UniRule"/>
</dbReference>
<keyword evidence="4 11" id="KW-0547">Nucleotide-binding</keyword>
<sequence length="935" mass="106105">MKIKETLNLGKTAFPMRAGLPNKEPKMQEAWDEAKLYEYRLKENEGKPSFMLHDGPPYANGDIHVGHAMNKISKDIIIRYKNMAGFKAPYVPGWDTHGLPIEQVLTKQGVKRKELDRAEYLRMCRDYALSQVDIQRKGFKSLGVLGDWEHPYMSLQPEFEAAQIRVFGKMAEKNYIYKGAKPIYWSPSSESSLAEAEIEYQDVRSASIFVAFKVTDTKGILPEDAEFVIWTTTPWTIPSNMGIFAHPDYDYVLVQVENRKFVIASELLNTVADKLEWADYKVLQTLKGSELDGMLAKHPFYDRETLIMNAEYVTLDSGTGLVHVAPGHGEDDYIFSRKYKLPVLSPIDDRGYYTDEAPGFEGLFYDEGNKKVTELLTEKGALLKLEFFTHSYPHDWRTKKPVIFRATPQWFASIDKFRENILSEVEKVDWVIPWGKTRLYNMIRDRGDWVISRQRAWGVPLPIFYAEDGTAIITPETTEHVATLFEKEGSIIWWEREAKDLLPDGFTHPGSPNGEFTKETDIMDVWFDSGSSWNGVLNQRDGLTYPADLYLEGSDQYRGWFNSSITTSVAVNGIAPYKAVLSQGFVQDAKGRKFSKSLGNGIAPKDVTKQYGADILRLWVASVDSTSDVRVSMDLIGQTSESYRKIRNTLRFLIANTSDFDKTTDAITFDELKGSDKYLLVRLNEVVKAVRTAYDLYNFMDVYRTIFNFLTNDLSAFYLDFAKDIVYIEAEKSAARRRMQTVMYEILVTLTKLLVPVIPHTTEEIWTYLEQEEEAYAYLTEMPVAQNIPESDEILDFWSAFLDFRTSVHKALEIARDEKIIGKSLEASVVVYPDEVTKTLLASVADNGENIATLLIVSEFTVADGIAPSDVLKVDDNAIHVTHAHGDVCERCRRIDETVGTDENPNLASLCVHCAGIVAAEFPEAAKIGFEIKAN</sequence>
<dbReference type="PROSITE" id="PS00178">
    <property type="entry name" value="AA_TRNA_LIGASE_I"/>
    <property type="match status" value="1"/>
</dbReference>
<feature type="binding site" evidence="11">
    <location>
        <position position="889"/>
    </location>
    <ligand>
        <name>Zn(2+)</name>
        <dbReference type="ChEBI" id="CHEBI:29105"/>
    </ligand>
</feature>
<dbReference type="HAMAP" id="MF_02002">
    <property type="entry name" value="Ile_tRNA_synth_type1"/>
    <property type="match status" value="1"/>
</dbReference>
<feature type="short sequence motif" description="'HIGH' region" evidence="11">
    <location>
        <begin position="57"/>
        <end position="67"/>
    </location>
</feature>
<comment type="subunit">
    <text evidence="11">Monomer.</text>
</comment>
<feature type="domain" description="Methionyl/Valyl/Leucyl/Isoleucyl-tRNA synthetase anticodon-binding" evidence="13">
    <location>
        <begin position="676"/>
        <end position="830"/>
    </location>
</feature>
<comment type="similarity">
    <text evidence="1 11">Belongs to the class-I aminoacyl-tRNA synthetase family. IleS type 1 subfamily.</text>
</comment>
<keyword evidence="5 11" id="KW-0862">Zinc</keyword>
<dbReference type="SUPFAM" id="SSF52374">
    <property type="entry name" value="Nucleotidylyl transferase"/>
    <property type="match status" value="1"/>
</dbReference>
<evidence type="ECO:0000256" key="10">
    <source>
        <dbReference type="ARBA" id="ARBA00048359"/>
    </source>
</evidence>
<keyword evidence="3 11" id="KW-0436">Ligase</keyword>
<dbReference type="Pfam" id="PF00133">
    <property type="entry name" value="tRNA-synt_1"/>
    <property type="match status" value="1"/>
</dbReference>
<dbReference type="AlphaFoldDB" id="A0A6A0B713"/>
<evidence type="ECO:0000256" key="5">
    <source>
        <dbReference type="ARBA" id="ARBA00022833"/>
    </source>
</evidence>
<dbReference type="InterPro" id="IPR014729">
    <property type="entry name" value="Rossmann-like_a/b/a_fold"/>
</dbReference>
<dbReference type="Proteomes" id="UP000475928">
    <property type="component" value="Unassembled WGS sequence"/>
</dbReference>
<evidence type="ECO:0000259" key="12">
    <source>
        <dbReference type="Pfam" id="PF00133"/>
    </source>
</evidence>
<keyword evidence="2 11" id="KW-0963">Cytoplasm</keyword>
<dbReference type="CDD" id="cd00818">
    <property type="entry name" value="IleRS_core"/>
    <property type="match status" value="1"/>
</dbReference>
<evidence type="ECO:0000256" key="9">
    <source>
        <dbReference type="ARBA" id="ARBA00025217"/>
    </source>
</evidence>
<comment type="caution">
    <text evidence="14">The sequence shown here is derived from an EMBL/GenBank/DDBJ whole genome shotgun (WGS) entry which is preliminary data.</text>
</comment>
<evidence type="ECO:0000256" key="3">
    <source>
        <dbReference type="ARBA" id="ARBA00022598"/>
    </source>
</evidence>
<dbReference type="GO" id="GO:0002161">
    <property type="term" value="F:aminoacyl-tRNA deacylase activity"/>
    <property type="evidence" value="ECO:0007669"/>
    <property type="project" value="InterPro"/>
</dbReference>
<keyword evidence="8 11" id="KW-0030">Aminoacyl-tRNA synthetase</keyword>
<dbReference type="InterPro" id="IPR050081">
    <property type="entry name" value="Ile-tRNA_ligase"/>
</dbReference>
<accession>A0A6A0B713</accession>
<keyword evidence="11" id="KW-0479">Metal-binding</keyword>
<dbReference type="PANTHER" id="PTHR42765">
    <property type="entry name" value="SOLEUCYL-TRNA SYNTHETASE"/>
    <property type="match status" value="1"/>
</dbReference>
<protein>
    <recommendedName>
        <fullName evidence="11">Isoleucine--tRNA ligase</fullName>
        <ecNumber evidence="11">6.1.1.5</ecNumber>
    </recommendedName>
    <alternativeName>
        <fullName evidence="11">Isoleucyl-tRNA synthetase</fullName>
        <shortName evidence="11">IleRS</shortName>
    </alternativeName>
</protein>
<dbReference type="EMBL" id="BLLH01000010">
    <property type="protein sequence ID" value="GFH41219.1"/>
    <property type="molecule type" value="Genomic_DNA"/>
</dbReference>
<dbReference type="Gene3D" id="3.90.740.10">
    <property type="entry name" value="Valyl/Leucyl/Isoleucyl-tRNA synthetase, editing domain"/>
    <property type="match status" value="1"/>
</dbReference>
<dbReference type="InterPro" id="IPR009080">
    <property type="entry name" value="tRNAsynth_Ia_anticodon-bd"/>
</dbReference>
<evidence type="ECO:0000256" key="4">
    <source>
        <dbReference type="ARBA" id="ARBA00022741"/>
    </source>
</evidence>
<dbReference type="FunFam" id="3.40.50.620:FF:000152">
    <property type="entry name" value="Isoleucine--tRNA ligase"/>
    <property type="match status" value="1"/>
</dbReference>
<dbReference type="InterPro" id="IPR023585">
    <property type="entry name" value="Ile-tRNA-ligase_type1"/>
</dbReference>
<comment type="catalytic activity">
    <reaction evidence="10 11">
        <text>tRNA(Ile) + L-isoleucine + ATP = L-isoleucyl-tRNA(Ile) + AMP + diphosphate</text>
        <dbReference type="Rhea" id="RHEA:11060"/>
        <dbReference type="Rhea" id="RHEA-COMP:9666"/>
        <dbReference type="Rhea" id="RHEA-COMP:9695"/>
        <dbReference type="ChEBI" id="CHEBI:30616"/>
        <dbReference type="ChEBI" id="CHEBI:33019"/>
        <dbReference type="ChEBI" id="CHEBI:58045"/>
        <dbReference type="ChEBI" id="CHEBI:78442"/>
        <dbReference type="ChEBI" id="CHEBI:78528"/>
        <dbReference type="ChEBI" id="CHEBI:456215"/>
        <dbReference type="EC" id="6.1.1.5"/>
    </reaction>
</comment>